<protein>
    <submittedName>
        <fullName evidence="1">Uncharacterized protein</fullName>
    </submittedName>
</protein>
<sequence>MRNRDELIRSILDKAAAIEPPPELKGKVMQLVLRGGSGNPVSAIRVDSWDESDPMDRILQQLKPGMGIAVYIAGTADRTVSQQTCYKPVEWTGSLNGLLEAAAPYDPRLPAGAELIRASVMYGFDNLTNDEIAEMIERSEHTGQRVVVRDLVPNDRLVGAQLDYTYGGTSFEYHILTTTKSRIHVPDIQSHRIERVAVNGQEGLYLSDGYQNQMIWVEEDSASGYPLQYEIRARQAEKKWLLAIAGLCTIR</sequence>
<evidence type="ECO:0000313" key="2">
    <source>
        <dbReference type="Proteomes" id="UP000639396"/>
    </source>
</evidence>
<accession>A0A927H077</accession>
<reference evidence="1" key="1">
    <citation type="submission" date="2020-09" db="EMBL/GenBank/DDBJ databases">
        <title>A novel bacterium of genus Paenibacillus, isolated from South China Sea.</title>
        <authorList>
            <person name="Huang H."/>
            <person name="Mo K."/>
            <person name="Hu Y."/>
        </authorList>
    </citation>
    <scope>NUCLEOTIDE SEQUENCE</scope>
    <source>
        <strain evidence="1">IB182363</strain>
    </source>
</reference>
<name>A0A927H077_9BACL</name>
<evidence type="ECO:0000313" key="1">
    <source>
        <dbReference type="EMBL" id="MBD2863028.1"/>
    </source>
</evidence>
<gene>
    <name evidence="1" type="ORF">IDH45_13630</name>
</gene>
<dbReference type="AlphaFoldDB" id="A0A927H077"/>
<dbReference type="Proteomes" id="UP000639396">
    <property type="component" value="Unassembled WGS sequence"/>
</dbReference>
<comment type="caution">
    <text evidence="1">The sequence shown here is derived from an EMBL/GenBank/DDBJ whole genome shotgun (WGS) entry which is preliminary data.</text>
</comment>
<organism evidence="1 2">
    <name type="scientific">Paenibacillus oceani</name>
    <dbReference type="NCBI Taxonomy" id="2772510"/>
    <lineage>
        <taxon>Bacteria</taxon>
        <taxon>Bacillati</taxon>
        <taxon>Bacillota</taxon>
        <taxon>Bacilli</taxon>
        <taxon>Bacillales</taxon>
        <taxon>Paenibacillaceae</taxon>
        <taxon>Paenibacillus</taxon>
    </lineage>
</organism>
<proteinExistence type="predicted"/>
<dbReference type="EMBL" id="JACXJA010000016">
    <property type="protein sequence ID" value="MBD2863028.1"/>
    <property type="molecule type" value="Genomic_DNA"/>
</dbReference>
<dbReference type="RefSeq" id="WP_190928459.1">
    <property type="nucleotide sequence ID" value="NZ_JACXJA010000016.1"/>
</dbReference>
<keyword evidence="2" id="KW-1185">Reference proteome</keyword>